<evidence type="ECO:0000313" key="4">
    <source>
        <dbReference type="Proteomes" id="UP000333828"/>
    </source>
</evidence>
<feature type="compositionally biased region" description="Polar residues" evidence="1">
    <location>
        <begin position="174"/>
        <end position="185"/>
    </location>
</feature>
<feature type="transmembrane region" description="Helical" evidence="2">
    <location>
        <begin position="124"/>
        <end position="152"/>
    </location>
</feature>
<name>A0A5E4X5L5_9BURK</name>
<dbReference type="EMBL" id="CABPSI010000004">
    <property type="protein sequence ID" value="VVE31671.1"/>
    <property type="molecule type" value="Genomic_DNA"/>
</dbReference>
<keyword evidence="2" id="KW-1133">Transmembrane helix</keyword>
<dbReference type="RefSeq" id="WP_150685259.1">
    <property type="nucleotide sequence ID" value="NZ_CABPSI010000004.1"/>
</dbReference>
<proteinExistence type="predicted"/>
<evidence type="ECO:0000256" key="1">
    <source>
        <dbReference type="SAM" id="MobiDB-lite"/>
    </source>
</evidence>
<feature type="region of interest" description="Disordered" evidence="1">
    <location>
        <begin position="174"/>
        <end position="208"/>
    </location>
</feature>
<accession>A0A5E4X5L5</accession>
<keyword evidence="4" id="KW-1185">Reference proteome</keyword>
<keyword evidence="2" id="KW-0472">Membrane</keyword>
<evidence type="ECO:0000313" key="3">
    <source>
        <dbReference type="EMBL" id="VVE31671.1"/>
    </source>
</evidence>
<reference evidence="3 4" key="1">
    <citation type="submission" date="2019-08" db="EMBL/GenBank/DDBJ databases">
        <authorList>
            <person name="Peeters C."/>
        </authorList>
    </citation>
    <scope>NUCLEOTIDE SEQUENCE [LARGE SCALE GENOMIC DNA]</scope>
    <source>
        <strain evidence="3 4">LMG 31115</strain>
    </source>
</reference>
<sequence length="216" mass="22693">MVINDQILLSYVEGALSDDARLQVEAAIARSHEMGARVAALRASALPYREAFDNLMAPPVPPGLKASVLALTRGRTTHGLLRKASSANDASFVRTRAPRMFGGELAAGAMPGAAHFVTHRSRPLVWWSAGTFAAAATACAVLLSFAGARFLADEPSSSSLSSLLLTPSLSNAATTMCGQGRPTRSQSEDSSGRQHGYGDVPMAPGGRDTCEVWRLP</sequence>
<organism evidence="3 4">
    <name type="scientific">Pandoraea iniqua</name>
    <dbReference type="NCBI Taxonomy" id="2508288"/>
    <lineage>
        <taxon>Bacteria</taxon>
        <taxon>Pseudomonadati</taxon>
        <taxon>Pseudomonadota</taxon>
        <taxon>Betaproteobacteria</taxon>
        <taxon>Burkholderiales</taxon>
        <taxon>Burkholderiaceae</taxon>
        <taxon>Pandoraea</taxon>
    </lineage>
</organism>
<gene>
    <name evidence="3" type="ORF">PIN31115_03665</name>
</gene>
<keyword evidence="2 3" id="KW-0812">Transmembrane</keyword>
<protein>
    <submittedName>
        <fullName evidence="3">Putative transmembrane anti-sigma factor</fullName>
    </submittedName>
</protein>
<dbReference type="Proteomes" id="UP000333828">
    <property type="component" value="Unassembled WGS sequence"/>
</dbReference>
<dbReference type="AlphaFoldDB" id="A0A5E4X5L5"/>
<evidence type="ECO:0000256" key="2">
    <source>
        <dbReference type="SAM" id="Phobius"/>
    </source>
</evidence>